<dbReference type="PANTHER" id="PTHR12835">
    <property type="entry name" value="BIOTIN PROTEIN LIGASE"/>
    <property type="match status" value="1"/>
</dbReference>
<dbReference type="PANTHER" id="PTHR12835:SF5">
    <property type="entry name" value="BIOTIN--PROTEIN LIGASE"/>
    <property type="match status" value="1"/>
</dbReference>
<dbReference type="Pfam" id="PF02237">
    <property type="entry name" value="BPL_C"/>
    <property type="match status" value="1"/>
</dbReference>
<dbReference type="OMA" id="FAMDMIL"/>
<accession>A0A0K9P016</accession>
<feature type="domain" description="Biotin protein ligase C-terminal" evidence="1">
    <location>
        <begin position="16"/>
        <end position="72"/>
    </location>
</feature>
<dbReference type="EMBL" id="LFYR01001379">
    <property type="protein sequence ID" value="KMZ62323.1"/>
    <property type="molecule type" value="Genomic_DNA"/>
</dbReference>
<keyword evidence="2" id="KW-0436">Ligase</keyword>
<sequence>MCFVVLEDLYYQTWLHSGQIVTIEEKLEGQSTVETHVTIQGLTITGYLLATDELGNNYELSPDGNSFDFFKGLVRRKLS</sequence>
<name>A0A0K9P016_ZOSMR</name>
<reference evidence="3" key="1">
    <citation type="journal article" date="2016" name="Nature">
        <title>The genome of the seagrass Zostera marina reveals angiosperm adaptation to the sea.</title>
        <authorList>
            <person name="Olsen J.L."/>
            <person name="Rouze P."/>
            <person name="Verhelst B."/>
            <person name="Lin Y.-C."/>
            <person name="Bayer T."/>
            <person name="Collen J."/>
            <person name="Dattolo E."/>
            <person name="De Paoli E."/>
            <person name="Dittami S."/>
            <person name="Maumus F."/>
            <person name="Michel G."/>
            <person name="Kersting A."/>
            <person name="Lauritano C."/>
            <person name="Lohaus R."/>
            <person name="Toepel M."/>
            <person name="Tonon T."/>
            <person name="Vanneste K."/>
            <person name="Amirebrahimi M."/>
            <person name="Brakel J."/>
            <person name="Bostroem C."/>
            <person name="Chovatia M."/>
            <person name="Grimwood J."/>
            <person name="Jenkins J.W."/>
            <person name="Jueterbock A."/>
            <person name="Mraz A."/>
            <person name="Stam W.T."/>
            <person name="Tice H."/>
            <person name="Bornberg-Bauer E."/>
            <person name="Green P.J."/>
            <person name="Pearson G.A."/>
            <person name="Procaccini G."/>
            <person name="Duarte C.M."/>
            <person name="Schmutz J."/>
            <person name="Reusch T.B.H."/>
            <person name="Van de Peer Y."/>
        </authorList>
    </citation>
    <scope>NUCLEOTIDE SEQUENCE [LARGE SCALE GENOMIC DNA]</scope>
    <source>
        <strain evidence="3">cv. Finnish</strain>
    </source>
</reference>
<evidence type="ECO:0000313" key="2">
    <source>
        <dbReference type="EMBL" id="KMZ62323.1"/>
    </source>
</evidence>
<comment type="caution">
    <text evidence="2">The sequence shown here is derived from an EMBL/GenBank/DDBJ whole genome shotgun (WGS) entry which is preliminary data.</text>
</comment>
<organism evidence="2 3">
    <name type="scientific">Zostera marina</name>
    <name type="common">Eelgrass</name>
    <dbReference type="NCBI Taxonomy" id="29655"/>
    <lineage>
        <taxon>Eukaryota</taxon>
        <taxon>Viridiplantae</taxon>
        <taxon>Streptophyta</taxon>
        <taxon>Embryophyta</taxon>
        <taxon>Tracheophyta</taxon>
        <taxon>Spermatophyta</taxon>
        <taxon>Magnoliopsida</taxon>
        <taxon>Liliopsida</taxon>
        <taxon>Zosteraceae</taxon>
        <taxon>Zostera</taxon>
    </lineage>
</organism>
<evidence type="ECO:0000313" key="3">
    <source>
        <dbReference type="Proteomes" id="UP000036987"/>
    </source>
</evidence>
<dbReference type="GO" id="GO:0016874">
    <property type="term" value="F:ligase activity"/>
    <property type="evidence" value="ECO:0007669"/>
    <property type="project" value="UniProtKB-KW"/>
</dbReference>
<evidence type="ECO:0000259" key="1">
    <source>
        <dbReference type="Pfam" id="PF02237"/>
    </source>
</evidence>
<keyword evidence="3" id="KW-1185">Reference proteome</keyword>
<gene>
    <name evidence="2" type="ORF">ZOSMA_474G00150</name>
</gene>
<protein>
    <submittedName>
        <fullName evidence="2">Biotin--[acetyl-CoA-carboxylase] ligase</fullName>
    </submittedName>
</protein>
<dbReference type="Proteomes" id="UP000036987">
    <property type="component" value="Unassembled WGS sequence"/>
</dbReference>
<dbReference type="InterPro" id="IPR003142">
    <property type="entry name" value="BPL_C"/>
</dbReference>
<dbReference type="STRING" id="29655.A0A0K9P016"/>
<dbReference type="OrthoDB" id="10250105at2759"/>
<dbReference type="AlphaFoldDB" id="A0A0K9P016"/>
<proteinExistence type="predicted"/>